<proteinExistence type="predicted"/>
<feature type="transmembrane region" description="Helical" evidence="6">
    <location>
        <begin position="34"/>
        <end position="55"/>
    </location>
</feature>
<keyword evidence="2" id="KW-0813">Transport</keyword>
<comment type="caution">
    <text evidence="8">The sequence shown here is derived from an EMBL/GenBank/DDBJ whole genome shotgun (WGS) entry which is preliminary data.</text>
</comment>
<organism evidence="8 9">
    <name type="scientific">Lacticaseibacillus paracasei NRIC 0644</name>
    <dbReference type="NCBI Taxonomy" id="1435038"/>
    <lineage>
        <taxon>Bacteria</taxon>
        <taxon>Bacillati</taxon>
        <taxon>Bacillota</taxon>
        <taxon>Bacilli</taxon>
        <taxon>Lactobacillales</taxon>
        <taxon>Lactobacillaceae</taxon>
        <taxon>Lacticaseibacillus</taxon>
    </lineage>
</organism>
<dbReference type="AlphaFoldDB" id="A0A0C9QCD7"/>
<dbReference type="Pfam" id="PF03600">
    <property type="entry name" value="CitMHS"/>
    <property type="match status" value="1"/>
</dbReference>
<feature type="transmembrane region" description="Helical" evidence="6">
    <location>
        <begin position="153"/>
        <end position="175"/>
    </location>
</feature>
<feature type="transmembrane region" description="Helical" evidence="6">
    <location>
        <begin position="115"/>
        <end position="132"/>
    </location>
</feature>
<evidence type="ECO:0000256" key="4">
    <source>
        <dbReference type="ARBA" id="ARBA00022989"/>
    </source>
</evidence>
<name>A0A0C9QCD7_LACPA</name>
<dbReference type="InterPro" id="IPR004680">
    <property type="entry name" value="Cit_transptr-like_dom"/>
</dbReference>
<feature type="transmembrane region" description="Helical" evidence="6">
    <location>
        <begin position="195"/>
        <end position="228"/>
    </location>
</feature>
<dbReference type="GO" id="GO:0055085">
    <property type="term" value="P:transmembrane transport"/>
    <property type="evidence" value="ECO:0007669"/>
    <property type="project" value="InterPro"/>
</dbReference>
<keyword evidence="3 6" id="KW-0812">Transmembrane</keyword>
<feature type="transmembrane region" description="Helical" evidence="6">
    <location>
        <begin position="75"/>
        <end position="103"/>
    </location>
</feature>
<feature type="domain" description="Citrate transporter-like" evidence="7">
    <location>
        <begin position="11"/>
        <end position="296"/>
    </location>
</feature>
<evidence type="ECO:0000256" key="2">
    <source>
        <dbReference type="ARBA" id="ARBA00022448"/>
    </source>
</evidence>
<feature type="transmembrane region" description="Helical" evidence="6">
    <location>
        <begin position="12"/>
        <end position="28"/>
    </location>
</feature>
<evidence type="ECO:0000256" key="6">
    <source>
        <dbReference type="SAM" id="Phobius"/>
    </source>
</evidence>
<dbReference type="PANTHER" id="PTHR43568:SF1">
    <property type="entry name" value="P PROTEIN"/>
    <property type="match status" value="1"/>
</dbReference>
<dbReference type="PANTHER" id="PTHR43568">
    <property type="entry name" value="P PROTEIN"/>
    <property type="match status" value="1"/>
</dbReference>
<evidence type="ECO:0000259" key="7">
    <source>
        <dbReference type="Pfam" id="PF03600"/>
    </source>
</evidence>
<dbReference type="RefSeq" id="WP_003603632.1">
    <property type="nucleotide sequence ID" value="NZ_BAYM01000061.1"/>
</dbReference>
<feature type="transmembrane region" description="Helical" evidence="6">
    <location>
        <begin position="304"/>
        <end position="327"/>
    </location>
</feature>
<evidence type="ECO:0000256" key="3">
    <source>
        <dbReference type="ARBA" id="ARBA00022692"/>
    </source>
</evidence>
<feature type="transmembrane region" description="Helical" evidence="6">
    <location>
        <begin position="339"/>
        <end position="363"/>
    </location>
</feature>
<evidence type="ECO:0000313" key="8">
    <source>
        <dbReference type="EMBL" id="GAN36273.1"/>
    </source>
</evidence>
<protein>
    <submittedName>
        <fullName evidence="8">Di-and tricarboxylate transporter</fullName>
    </submittedName>
</protein>
<keyword evidence="5 6" id="KW-0472">Membrane</keyword>
<dbReference type="Proteomes" id="UP000032552">
    <property type="component" value="Unassembled WGS sequence"/>
</dbReference>
<evidence type="ECO:0000313" key="9">
    <source>
        <dbReference type="Proteomes" id="UP000032552"/>
    </source>
</evidence>
<dbReference type="GO" id="GO:0016020">
    <property type="term" value="C:membrane"/>
    <property type="evidence" value="ECO:0007669"/>
    <property type="project" value="UniProtKB-SubCell"/>
</dbReference>
<dbReference type="InterPro" id="IPR051475">
    <property type="entry name" value="Diverse_Ion_Transporter"/>
</dbReference>
<comment type="subcellular location">
    <subcellularLocation>
        <location evidence="1">Membrane</location>
        <topology evidence="1">Multi-pass membrane protein</topology>
    </subcellularLocation>
</comment>
<evidence type="ECO:0000256" key="1">
    <source>
        <dbReference type="ARBA" id="ARBA00004141"/>
    </source>
</evidence>
<evidence type="ECO:0000256" key="5">
    <source>
        <dbReference type="ARBA" id="ARBA00023136"/>
    </source>
</evidence>
<gene>
    <name evidence="8" type="ORF">LC0644_0862</name>
</gene>
<accession>A0A0C9QCD7</accession>
<reference evidence="9" key="1">
    <citation type="submission" date="2014-05" db="EMBL/GenBank/DDBJ databases">
        <title>Whole genome sequencing of Lactobacillus casei NRIC0644.</title>
        <authorList>
            <person name="Atarashi H."/>
            <person name="Yoshida Y."/>
            <person name="Fujimura S."/>
            <person name="Tanaka N."/>
            <person name="Shiwa Y."/>
            <person name="Yoshikawa H."/>
            <person name="Okada S."/>
            <person name="Nakagawa J."/>
        </authorList>
    </citation>
    <scope>NUCLEOTIDE SEQUENCE [LARGE SCALE GENOMIC DNA]</scope>
    <source>
        <strain evidence="9">NRIC0644</strain>
    </source>
</reference>
<keyword evidence="4 6" id="KW-1133">Transmembrane helix</keyword>
<feature type="transmembrane region" description="Helical" evidence="6">
    <location>
        <begin position="240"/>
        <end position="262"/>
    </location>
</feature>
<sequence>MIVIQRLIKDRVLQITALLVVISLFIGRPKASDISFATLWSILAMMTVIQIFEHLHILDYWAYRLTSRAKNTRQLTWWFLFLAIFASMFLSNDVTVLTLVPLYLRVAKKYQLPEILPVTLIGMATNFGSAFTPFGNTHNIFLMHQFQIDLRQFFGWSIPLLAVSFLVLVLLSLFLRNVPVPNVPAEHIHIQMRPTMFAIAVACVVFAGVIGLVPAWLGAVLAIALSLALDPKDMRDVDYAVVLTFAGFFIIVSVVGQIPWVIHFLAGLENSEESVYLSGVFTSQVISNVPSTVLLARFTGYVEALFYGSNIGGVGTLVGSMANLLVFKQYMIYGNRPHTRFFVGFTIFNLIGLILLGCAGYWLTVR</sequence>
<dbReference type="EMBL" id="BAYM01000061">
    <property type="protein sequence ID" value="GAN36273.1"/>
    <property type="molecule type" value="Genomic_DNA"/>
</dbReference>